<feature type="non-terminal residue" evidence="3">
    <location>
        <position position="102"/>
    </location>
</feature>
<dbReference type="AlphaFoldDB" id="E2BLU3"/>
<reference evidence="3 4" key="1">
    <citation type="journal article" date="2010" name="Science">
        <title>Genomic comparison of the ants Camponotus floridanus and Harpegnathos saltator.</title>
        <authorList>
            <person name="Bonasio R."/>
            <person name="Zhang G."/>
            <person name="Ye C."/>
            <person name="Mutti N.S."/>
            <person name="Fang X."/>
            <person name="Qin N."/>
            <person name="Donahue G."/>
            <person name="Yang P."/>
            <person name="Li Q."/>
            <person name="Li C."/>
            <person name="Zhang P."/>
            <person name="Huang Z."/>
            <person name="Berger S.L."/>
            <person name="Reinberg D."/>
            <person name="Wang J."/>
            <person name="Liebig J."/>
        </authorList>
    </citation>
    <scope>NUCLEOTIDE SEQUENCE [LARGE SCALE GENOMIC DNA]</scope>
    <source>
        <strain evidence="3 4">R22 G/1</strain>
    </source>
</reference>
<dbReference type="InterPro" id="IPR043128">
    <property type="entry name" value="Rev_trsase/Diguanyl_cyclase"/>
</dbReference>
<sequence length="102" mass="11415">KVSAISEWPAPTTVRKVRQFLGLASWYRRFIPGFSALAAPLTRLTRKDVKWRWGADEDAVMTALKKRLTTAPVLACPDFREPFQLQTDASAEGLGAVLTQRL</sequence>
<feature type="non-terminal residue" evidence="3">
    <location>
        <position position="1"/>
    </location>
</feature>
<evidence type="ECO:0000313" key="4">
    <source>
        <dbReference type="Proteomes" id="UP000008237"/>
    </source>
</evidence>
<evidence type="ECO:0000313" key="3">
    <source>
        <dbReference type="EMBL" id="EFN83337.1"/>
    </source>
</evidence>
<proteinExistence type="predicted"/>
<dbReference type="SUPFAM" id="SSF56672">
    <property type="entry name" value="DNA/RNA polymerases"/>
    <property type="match status" value="1"/>
</dbReference>
<dbReference type="InterPro" id="IPR041577">
    <property type="entry name" value="RT_RNaseH_2"/>
</dbReference>
<evidence type="ECO:0000256" key="1">
    <source>
        <dbReference type="ARBA" id="ARBA00012493"/>
    </source>
</evidence>
<name>E2BLU3_HARSA</name>
<gene>
    <name evidence="3" type="ORF">EAI_03478</name>
</gene>
<dbReference type="FunFam" id="3.30.70.270:FF:000020">
    <property type="entry name" value="Transposon Tf2-6 polyprotein-like Protein"/>
    <property type="match status" value="1"/>
</dbReference>
<dbReference type="Pfam" id="PF17919">
    <property type="entry name" value="RT_RNaseH_2"/>
    <property type="match status" value="1"/>
</dbReference>
<dbReference type="Proteomes" id="UP000008237">
    <property type="component" value="Unassembled WGS sequence"/>
</dbReference>
<dbReference type="EC" id="2.7.7.49" evidence="1"/>
<dbReference type="Gene3D" id="3.30.70.270">
    <property type="match status" value="1"/>
</dbReference>
<keyword evidence="4" id="KW-1185">Reference proteome</keyword>
<dbReference type="OMA" id="SAISEWP"/>
<accession>E2BLU3</accession>
<dbReference type="InterPro" id="IPR043502">
    <property type="entry name" value="DNA/RNA_pol_sf"/>
</dbReference>
<dbReference type="PANTHER" id="PTHR33064">
    <property type="entry name" value="POL PROTEIN"/>
    <property type="match status" value="1"/>
</dbReference>
<organism evidence="4">
    <name type="scientific">Harpegnathos saltator</name>
    <name type="common">Jerdon's jumping ant</name>
    <dbReference type="NCBI Taxonomy" id="610380"/>
    <lineage>
        <taxon>Eukaryota</taxon>
        <taxon>Metazoa</taxon>
        <taxon>Ecdysozoa</taxon>
        <taxon>Arthropoda</taxon>
        <taxon>Hexapoda</taxon>
        <taxon>Insecta</taxon>
        <taxon>Pterygota</taxon>
        <taxon>Neoptera</taxon>
        <taxon>Endopterygota</taxon>
        <taxon>Hymenoptera</taxon>
        <taxon>Apocrita</taxon>
        <taxon>Aculeata</taxon>
        <taxon>Formicoidea</taxon>
        <taxon>Formicidae</taxon>
        <taxon>Ponerinae</taxon>
        <taxon>Ponerini</taxon>
        <taxon>Harpegnathos</taxon>
    </lineage>
</organism>
<dbReference type="STRING" id="610380.E2BLU3"/>
<dbReference type="PANTHER" id="PTHR33064:SF37">
    <property type="entry name" value="RIBONUCLEASE H"/>
    <property type="match status" value="1"/>
</dbReference>
<feature type="domain" description="Reverse transcriptase/retrotransposon-derived protein RNase H-like" evidence="2">
    <location>
        <begin position="53"/>
        <end position="101"/>
    </location>
</feature>
<dbReference type="InParanoid" id="E2BLU3"/>
<protein>
    <recommendedName>
        <fullName evidence="1">RNA-directed DNA polymerase</fullName>
        <ecNumber evidence="1">2.7.7.49</ecNumber>
    </recommendedName>
</protein>
<dbReference type="InterPro" id="IPR051320">
    <property type="entry name" value="Viral_Replic_Matur_Polypro"/>
</dbReference>
<dbReference type="OrthoDB" id="7700898at2759"/>
<dbReference type="EMBL" id="GL449037">
    <property type="protein sequence ID" value="EFN83337.1"/>
    <property type="molecule type" value="Genomic_DNA"/>
</dbReference>
<evidence type="ECO:0000259" key="2">
    <source>
        <dbReference type="Pfam" id="PF17919"/>
    </source>
</evidence>
<dbReference type="GO" id="GO:0003964">
    <property type="term" value="F:RNA-directed DNA polymerase activity"/>
    <property type="evidence" value="ECO:0007669"/>
    <property type="project" value="UniProtKB-EC"/>
</dbReference>